<evidence type="ECO:0000256" key="5">
    <source>
        <dbReference type="ARBA" id="ARBA00022527"/>
    </source>
</evidence>
<comment type="catalytic activity">
    <reaction evidence="15">
        <text>L-threonyl-[protein] + ATP = O-phospho-L-threonyl-[protein] + ADP + H(+)</text>
        <dbReference type="Rhea" id="RHEA:46608"/>
        <dbReference type="Rhea" id="RHEA-COMP:11060"/>
        <dbReference type="Rhea" id="RHEA-COMP:11605"/>
        <dbReference type="ChEBI" id="CHEBI:15378"/>
        <dbReference type="ChEBI" id="CHEBI:30013"/>
        <dbReference type="ChEBI" id="CHEBI:30616"/>
        <dbReference type="ChEBI" id="CHEBI:61977"/>
        <dbReference type="ChEBI" id="CHEBI:456216"/>
        <dbReference type="EC" id="2.7.11.12"/>
    </reaction>
</comment>
<dbReference type="PROSITE" id="PS50011">
    <property type="entry name" value="PROTEIN_KINASE_DOM"/>
    <property type="match status" value="1"/>
</dbReference>
<feature type="domain" description="Cyclic nucleotide-binding" evidence="22">
    <location>
        <begin position="366"/>
        <end position="464"/>
    </location>
</feature>
<feature type="region of interest" description="Disordered" evidence="20">
    <location>
        <begin position="40"/>
        <end position="82"/>
    </location>
</feature>
<dbReference type="InterPro" id="IPR002374">
    <property type="entry name" value="cGMP_dep_kinase"/>
</dbReference>
<dbReference type="GO" id="GO:0004692">
    <property type="term" value="F:cGMP-dependent protein kinase activity"/>
    <property type="evidence" value="ECO:0007669"/>
    <property type="project" value="UniProtKB-EC"/>
</dbReference>
<dbReference type="GO" id="GO:0046872">
    <property type="term" value="F:metal ion binding"/>
    <property type="evidence" value="ECO:0007669"/>
    <property type="project" value="UniProtKB-KW"/>
</dbReference>
<dbReference type="Pfam" id="PF00027">
    <property type="entry name" value="cNMP_binding"/>
    <property type="match status" value="3"/>
</dbReference>
<proteinExistence type="inferred from homology"/>
<evidence type="ECO:0000256" key="20">
    <source>
        <dbReference type="SAM" id="MobiDB-lite"/>
    </source>
</evidence>
<evidence type="ECO:0000256" key="9">
    <source>
        <dbReference type="ARBA" id="ARBA00022723"/>
    </source>
</evidence>
<dbReference type="FunFam" id="1.10.510.10:FF:000210">
    <property type="entry name" value="Non-specific serine/threonine protein kinase"/>
    <property type="match status" value="1"/>
</dbReference>
<comment type="subcellular location">
    <subcellularLocation>
        <location evidence="2">Endomembrane system</location>
    </subcellularLocation>
</comment>
<dbReference type="Pfam" id="PF00433">
    <property type="entry name" value="Pkinase_C"/>
    <property type="match status" value="1"/>
</dbReference>
<gene>
    <name evidence="24" type="ORF">SEMRO_9_G007000.1</name>
</gene>
<evidence type="ECO:0000256" key="3">
    <source>
        <dbReference type="ARBA" id="ARBA00006352"/>
    </source>
</evidence>
<evidence type="ECO:0000313" key="24">
    <source>
        <dbReference type="EMBL" id="CAB9496734.1"/>
    </source>
</evidence>
<keyword evidence="25" id="KW-1185">Reference proteome</keyword>
<keyword evidence="8" id="KW-0808">Transferase</keyword>
<dbReference type="SUPFAM" id="SSF51206">
    <property type="entry name" value="cAMP-binding domain-like"/>
    <property type="match status" value="3"/>
</dbReference>
<evidence type="ECO:0000313" key="25">
    <source>
        <dbReference type="Proteomes" id="UP001153069"/>
    </source>
</evidence>
<dbReference type="GO" id="GO:0030553">
    <property type="term" value="F:cGMP binding"/>
    <property type="evidence" value="ECO:0007669"/>
    <property type="project" value="UniProtKB-KW"/>
</dbReference>
<keyword evidence="13" id="KW-0142">cGMP-binding</keyword>
<evidence type="ECO:0000256" key="10">
    <source>
        <dbReference type="ARBA" id="ARBA00022741"/>
    </source>
</evidence>
<dbReference type="SUPFAM" id="SSF56112">
    <property type="entry name" value="Protein kinase-like (PK-like)"/>
    <property type="match status" value="1"/>
</dbReference>
<dbReference type="GO" id="GO:0005524">
    <property type="term" value="F:ATP binding"/>
    <property type="evidence" value="ECO:0007669"/>
    <property type="project" value="UniProtKB-UniRule"/>
</dbReference>
<dbReference type="PROSITE" id="PS50042">
    <property type="entry name" value="CNMP_BINDING_3"/>
    <property type="match status" value="3"/>
</dbReference>
<dbReference type="InterPro" id="IPR017441">
    <property type="entry name" value="Protein_kinase_ATP_BS"/>
</dbReference>
<evidence type="ECO:0000256" key="17">
    <source>
        <dbReference type="PIRSR" id="PIRSR000559-1"/>
    </source>
</evidence>
<feature type="binding site" evidence="18">
    <location>
        <begin position="496"/>
        <end position="504"/>
    </location>
    <ligand>
        <name>ATP</name>
        <dbReference type="ChEBI" id="CHEBI:30616"/>
    </ligand>
</feature>
<keyword evidence="7" id="KW-0597">Phosphoprotein</keyword>
<comment type="cofactor">
    <cofactor evidence="1">
        <name>Mg(2+)</name>
        <dbReference type="ChEBI" id="CHEBI:18420"/>
    </cofactor>
</comment>
<dbReference type="PANTHER" id="PTHR24353:SF143">
    <property type="entry name" value="PROTEIN KINASE DOMAIN-CONTAINING PROTEIN"/>
    <property type="match status" value="1"/>
</dbReference>
<protein>
    <recommendedName>
        <fullName evidence="14">cGMP-dependent protein kinase</fullName>
        <ecNumber evidence="4">2.7.11.12</ecNumber>
    </recommendedName>
</protein>
<comment type="similarity">
    <text evidence="3">Belongs to the protein kinase superfamily. AGC Ser/Thr protein kinase family. cGMP subfamily.</text>
</comment>
<evidence type="ECO:0000256" key="12">
    <source>
        <dbReference type="ARBA" id="ARBA00022840"/>
    </source>
</evidence>
<sequence>MPEKSIDDLVMTPQEAAKVLKELVSMGKVRVPDIEVALASVRRRRMEKKDAKKDPTSSSSSKSSEDDGGRVKRGKGRQKVRAQAVNVHGKSLHIPAYDKSDEAVKFLTNALTSDSNFLFSSLSPDELSLLINAMAPHDVPSDTIIIKQGDIGDYFYVMEEGRVDFQVDGNSVGNCGRGASFGELALLYDSPRAATCVADTDCKLWKVDQHTFRYMLAKQQANQNKQINAILVKVPFLSELEDTMLSKIIDALTTIHFQKGEFIFKKGDIGDMFYILEKGTAKVHDIGFGDTKFDDINIESGAYFGERALLTGEPRAANVSATSDCVCLALSRDSFEATLGPLQALIDRAMTKRTLLSIPSFGESYIEPHEIDRFLDLMEETSFKKGEIIMEEGKPCKPALHILQKGRVTIVSNKGEINNLQNGGHFGEATLQLKTGDPGQATITAIEDTTCRLLTKKSIEGVIGSVIRLGQARALINQREQKISVKYKSLKKIRILGIGTFGKVWLAVDKTNNGKVYALKMMDKKQCIEYKQHEGVIREKNILANIDHPFLLKMYASYQDDAHLMMLLDLIQGGELFSVLHTDTRDGVSNADAVFYAACVLEGLGHLHERNIAYRDLKPENALIDSKGYCIVVDYGFAKVVTSKTFTLCGTPEYLAPEIILSKGHNKGVDYWAFGILIYEMLVGQSPFYCNDQMRLFKKIVQGKFAYPASRPVSKAADDLIQRLLQRHQSKRLGNLKGGHVDVQKHPWFSDVDVKKLLKRELRAPWKPQIKDALDASNFDDYSSMEKEESSGRKPKLSSKEQAVFKEFGEYV</sequence>
<dbReference type="Proteomes" id="UP001153069">
    <property type="component" value="Unassembled WGS sequence"/>
</dbReference>
<dbReference type="SMART" id="SM00133">
    <property type="entry name" value="S_TK_X"/>
    <property type="match status" value="1"/>
</dbReference>
<evidence type="ECO:0000256" key="15">
    <source>
        <dbReference type="ARBA" id="ARBA00047298"/>
    </source>
</evidence>
<evidence type="ECO:0000259" key="21">
    <source>
        <dbReference type="PROSITE" id="PS50011"/>
    </source>
</evidence>
<evidence type="ECO:0000256" key="16">
    <source>
        <dbReference type="ARBA" id="ARBA00047462"/>
    </source>
</evidence>
<keyword evidence="11 24" id="KW-0418">Kinase</keyword>
<dbReference type="InterPro" id="IPR017892">
    <property type="entry name" value="Pkinase_C"/>
</dbReference>
<evidence type="ECO:0000256" key="11">
    <source>
        <dbReference type="ARBA" id="ARBA00022777"/>
    </source>
</evidence>
<feature type="active site" description="Proton acceptor" evidence="17">
    <location>
        <position position="616"/>
    </location>
</feature>
<feature type="domain" description="Cyclic nucleotide-binding" evidence="22">
    <location>
        <begin position="118"/>
        <end position="233"/>
    </location>
</feature>
<feature type="compositionally biased region" description="Basic residues" evidence="20">
    <location>
        <begin position="71"/>
        <end position="80"/>
    </location>
</feature>
<feature type="binding site" evidence="18 19">
    <location>
        <position position="520"/>
    </location>
    <ligand>
        <name>ATP</name>
        <dbReference type="ChEBI" id="CHEBI:30616"/>
    </ligand>
</feature>
<dbReference type="InterPro" id="IPR000961">
    <property type="entry name" value="AGC-kinase_C"/>
</dbReference>
<dbReference type="PIRSF" id="PIRSF000559">
    <property type="entry name" value="cGMP-dep_kinase"/>
    <property type="match status" value="1"/>
</dbReference>
<feature type="domain" description="AGC-kinase C-terminal" evidence="23">
    <location>
        <begin position="750"/>
        <end position="812"/>
    </location>
</feature>
<evidence type="ECO:0000259" key="23">
    <source>
        <dbReference type="PROSITE" id="PS51285"/>
    </source>
</evidence>
<dbReference type="AlphaFoldDB" id="A0A9N8D5Z1"/>
<keyword evidence="12 18" id="KW-0067">ATP-binding</keyword>
<dbReference type="InterPro" id="IPR018488">
    <property type="entry name" value="cNMP-bd_CS"/>
</dbReference>
<evidence type="ECO:0000256" key="1">
    <source>
        <dbReference type="ARBA" id="ARBA00001946"/>
    </source>
</evidence>
<dbReference type="OrthoDB" id="417078at2759"/>
<evidence type="ECO:0000256" key="8">
    <source>
        <dbReference type="ARBA" id="ARBA00022679"/>
    </source>
</evidence>
<dbReference type="GO" id="GO:0005952">
    <property type="term" value="C:cAMP-dependent protein kinase complex"/>
    <property type="evidence" value="ECO:0007669"/>
    <property type="project" value="TreeGrafter"/>
</dbReference>
<dbReference type="InterPro" id="IPR018490">
    <property type="entry name" value="cNMP-bd_dom_sf"/>
</dbReference>
<dbReference type="Pfam" id="PF00069">
    <property type="entry name" value="Pkinase"/>
    <property type="match status" value="1"/>
</dbReference>
<dbReference type="CDD" id="cd00038">
    <property type="entry name" value="CAP_ED"/>
    <property type="match status" value="3"/>
</dbReference>
<comment type="catalytic activity">
    <reaction evidence="16">
        <text>L-seryl-[protein] + ATP = O-phospho-L-seryl-[protein] + ADP + H(+)</text>
        <dbReference type="Rhea" id="RHEA:17989"/>
        <dbReference type="Rhea" id="RHEA-COMP:9863"/>
        <dbReference type="Rhea" id="RHEA-COMP:11604"/>
        <dbReference type="ChEBI" id="CHEBI:15378"/>
        <dbReference type="ChEBI" id="CHEBI:29999"/>
        <dbReference type="ChEBI" id="CHEBI:30616"/>
        <dbReference type="ChEBI" id="CHEBI:83421"/>
        <dbReference type="ChEBI" id="CHEBI:456216"/>
        <dbReference type="EC" id="2.7.11.12"/>
    </reaction>
</comment>
<comment type="caution">
    <text evidence="24">The sequence shown here is derived from an EMBL/GenBank/DDBJ whole genome shotgun (WGS) entry which is preliminary data.</text>
</comment>
<dbReference type="Gene3D" id="3.30.200.20">
    <property type="entry name" value="Phosphorylase Kinase, domain 1"/>
    <property type="match status" value="1"/>
</dbReference>
<dbReference type="PROSITE" id="PS51285">
    <property type="entry name" value="AGC_KINASE_CTER"/>
    <property type="match status" value="1"/>
</dbReference>
<keyword evidence="6" id="KW-0140">cGMP</keyword>
<dbReference type="PROSITE" id="PS00889">
    <property type="entry name" value="CNMP_BINDING_2"/>
    <property type="match status" value="1"/>
</dbReference>
<dbReference type="GO" id="GO:0004691">
    <property type="term" value="F:cAMP-dependent protein kinase activity"/>
    <property type="evidence" value="ECO:0007669"/>
    <property type="project" value="TreeGrafter"/>
</dbReference>
<dbReference type="SMART" id="SM00220">
    <property type="entry name" value="S_TKc"/>
    <property type="match status" value="1"/>
</dbReference>
<organism evidence="24 25">
    <name type="scientific">Seminavis robusta</name>
    <dbReference type="NCBI Taxonomy" id="568900"/>
    <lineage>
        <taxon>Eukaryota</taxon>
        <taxon>Sar</taxon>
        <taxon>Stramenopiles</taxon>
        <taxon>Ochrophyta</taxon>
        <taxon>Bacillariophyta</taxon>
        <taxon>Bacillariophyceae</taxon>
        <taxon>Bacillariophycidae</taxon>
        <taxon>Naviculales</taxon>
        <taxon>Naviculaceae</taxon>
        <taxon>Seminavis</taxon>
    </lineage>
</organism>
<dbReference type="InterPro" id="IPR000719">
    <property type="entry name" value="Prot_kinase_dom"/>
</dbReference>
<accession>A0A9N8D5Z1</accession>
<evidence type="ECO:0000256" key="2">
    <source>
        <dbReference type="ARBA" id="ARBA00004308"/>
    </source>
</evidence>
<dbReference type="InterPro" id="IPR011009">
    <property type="entry name" value="Kinase-like_dom_sf"/>
</dbReference>
<dbReference type="PROSITE" id="PS00888">
    <property type="entry name" value="CNMP_BINDING_1"/>
    <property type="match status" value="1"/>
</dbReference>
<keyword evidence="9" id="KW-0479">Metal-binding</keyword>
<dbReference type="Gene3D" id="1.10.510.10">
    <property type="entry name" value="Transferase(Phosphotransferase) domain 1"/>
    <property type="match status" value="1"/>
</dbReference>
<dbReference type="EC" id="2.7.11.12" evidence="4"/>
<dbReference type="GO" id="GO:0012505">
    <property type="term" value="C:endomembrane system"/>
    <property type="evidence" value="ECO:0007669"/>
    <property type="project" value="UniProtKB-SubCell"/>
</dbReference>
<name>A0A9N8D5Z1_9STRA</name>
<reference evidence="24" key="1">
    <citation type="submission" date="2020-06" db="EMBL/GenBank/DDBJ databases">
        <authorList>
            <consortium name="Plant Systems Biology data submission"/>
        </authorList>
    </citation>
    <scope>NUCLEOTIDE SEQUENCE</scope>
    <source>
        <strain evidence="24">D6</strain>
    </source>
</reference>
<keyword evidence="10 18" id="KW-0547">Nucleotide-binding</keyword>
<dbReference type="PROSITE" id="PS00107">
    <property type="entry name" value="PROTEIN_KINASE_ATP"/>
    <property type="match status" value="1"/>
</dbReference>
<evidence type="ECO:0000256" key="19">
    <source>
        <dbReference type="PROSITE-ProRule" id="PRU10141"/>
    </source>
</evidence>
<evidence type="ECO:0000256" key="13">
    <source>
        <dbReference type="ARBA" id="ARBA00022992"/>
    </source>
</evidence>
<keyword evidence="5" id="KW-0723">Serine/threonine-protein kinase</keyword>
<dbReference type="EMBL" id="CAICTM010000009">
    <property type="protein sequence ID" value="CAB9496734.1"/>
    <property type="molecule type" value="Genomic_DNA"/>
</dbReference>
<feature type="domain" description="Cyclic nucleotide-binding" evidence="22">
    <location>
        <begin position="236"/>
        <end position="341"/>
    </location>
</feature>
<dbReference type="SMART" id="SM00100">
    <property type="entry name" value="cNMP"/>
    <property type="match status" value="3"/>
</dbReference>
<dbReference type="Gene3D" id="2.60.120.10">
    <property type="entry name" value="Jelly Rolls"/>
    <property type="match status" value="3"/>
</dbReference>
<evidence type="ECO:0000256" key="4">
    <source>
        <dbReference type="ARBA" id="ARBA00012428"/>
    </source>
</evidence>
<evidence type="ECO:0000256" key="18">
    <source>
        <dbReference type="PIRSR" id="PIRSR000559-2"/>
    </source>
</evidence>
<dbReference type="InterPro" id="IPR014710">
    <property type="entry name" value="RmlC-like_jellyroll"/>
</dbReference>
<dbReference type="InterPro" id="IPR000595">
    <property type="entry name" value="cNMP-bd_dom"/>
</dbReference>
<evidence type="ECO:0000256" key="14">
    <source>
        <dbReference type="ARBA" id="ARBA00024113"/>
    </source>
</evidence>
<dbReference type="PANTHER" id="PTHR24353">
    <property type="entry name" value="CYCLIC NUCLEOTIDE-DEPENDENT PROTEIN KINASE"/>
    <property type="match status" value="1"/>
</dbReference>
<dbReference type="FunFam" id="2.60.120.10:FF:000068">
    <property type="entry name" value="cGMP-dependent protein kinase"/>
    <property type="match status" value="1"/>
</dbReference>
<evidence type="ECO:0000256" key="7">
    <source>
        <dbReference type="ARBA" id="ARBA00022553"/>
    </source>
</evidence>
<dbReference type="PRINTS" id="PR00103">
    <property type="entry name" value="CAMPKINASE"/>
</dbReference>
<feature type="domain" description="Protein kinase" evidence="21">
    <location>
        <begin position="490"/>
        <end position="749"/>
    </location>
</feature>
<evidence type="ECO:0000256" key="6">
    <source>
        <dbReference type="ARBA" id="ARBA00022535"/>
    </source>
</evidence>
<evidence type="ECO:0000259" key="22">
    <source>
        <dbReference type="PROSITE" id="PS50042"/>
    </source>
</evidence>